<dbReference type="InterPro" id="IPR009057">
    <property type="entry name" value="Homeodomain-like_sf"/>
</dbReference>
<keyword evidence="3" id="KW-0804">Transcription</keyword>
<evidence type="ECO:0000256" key="5">
    <source>
        <dbReference type="SAM" id="Phobius"/>
    </source>
</evidence>
<dbReference type="HOGENOM" id="CLU_030864_0_0_10"/>
<dbReference type="eggNOG" id="COG2207">
    <property type="taxonomic scope" value="Bacteria"/>
</dbReference>
<protein>
    <submittedName>
        <fullName evidence="7">Transcriptional regulator, AraC/XylS family protein</fullName>
    </submittedName>
</protein>
<keyword evidence="1" id="KW-0805">Transcription regulation</keyword>
<feature type="coiled-coil region" evidence="4">
    <location>
        <begin position="435"/>
        <end position="462"/>
    </location>
</feature>
<dbReference type="SMART" id="SM00342">
    <property type="entry name" value="HTH_ARAC"/>
    <property type="match status" value="1"/>
</dbReference>
<evidence type="ECO:0000313" key="8">
    <source>
        <dbReference type="Proteomes" id="UP000002945"/>
    </source>
</evidence>
<dbReference type="PROSITE" id="PS01124">
    <property type="entry name" value="HTH_ARAC_FAMILY_2"/>
    <property type="match status" value="1"/>
</dbReference>
<dbReference type="RefSeq" id="WP_007095669.1">
    <property type="nucleotide sequence ID" value="NZ_CP142125.1"/>
</dbReference>
<sequence length="603" mass="69891">MKKYIQHLSSFLTLPTTFLSRKAPISLVVSIVLIVFSSNLMFSQLNSGTFEDMKQDFYAASGNSEKEFEIATSYLAKAKKENDAAQIVAGYELFVSHYSHTKKAISYTDSIILLTKNTKLEHYPAEGYLLKGIQLYYNSTYNDALTNFATANDLALANKNLRQQISIKHYIGLLKNVSEEREEALKIFQDNINFIHENDFQEKDSEQYLKSLFALADSYNKNRVLDSAEVVHQRGIKASLQHPNKYLYPWFLTSYGITSYYKGNYTKGIDSLLKATKLLKNNEKSLCSNYLYIYKCLEKQDKTEEAIDYLYKVDSIYQKKPKVIFQAREAYELLNKELKAAKKHQKQLEIIEKLLVVDEIITEEYQNLGKKIVQKYETPLIISEKETLLNEKEALINQLQDENFLSEKKVIALVIVSAILLVLIFYFFRRNVVQKKRFNALMENYEQKKVQKEKEKAEKKQIPSSEKVSVTTQKEDIGLPQEIVDAILIKLEKFEDTHQFTKKNYTLTKLAKELDTNSTYLSKIINMTKGMNFAKYMNEIRIDYAIEQLKENKVFRSYTIKAIAIEVGFNNAQSFSTAFHKKTGINPSYFLKQLENQKSESNI</sequence>
<keyword evidence="8" id="KW-1185">Reference proteome</keyword>
<feature type="transmembrane region" description="Helical" evidence="5">
    <location>
        <begin position="23"/>
        <end position="42"/>
    </location>
</feature>
<keyword evidence="2" id="KW-0238">DNA-binding</keyword>
<dbReference type="SUPFAM" id="SSF46689">
    <property type="entry name" value="Homeodomain-like"/>
    <property type="match status" value="1"/>
</dbReference>
<accession>A9DQA6</accession>
<dbReference type="InterPro" id="IPR018060">
    <property type="entry name" value="HTH_AraC"/>
</dbReference>
<keyword evidence="5" id="KW-0812">Transmembrane</keyword>
<dbReference type="STRING" id="391587.KAOT1_15658"/>
<dbReference type="AlphaFoldDB" id="A9DQA6"/>
<keyword evidence="5" id="KW-1133">Transmembrane helix</keyword>
<gene>
    <name evidence="7" type="ORF">KAOT1_15658</name>
</gene>
<dbReference type="Pfam" id="PF12833">
    <property type="entry name" value="HTH_18"/>
    <property type="match status" value="1"/>
</dbReference>
<feature type="coiled-coil region" evidence="4">
    <location>
        <begin position="382"/>
        <end position="409"/>
    </location>
</feature>
<dbReference type="Gene3D" id="1.10.10.60">
    <property type="entry name" value="Homeodomain-like"/>
    <property type="match status" value="2"/>
</dbReference>
<evidence type="ECO:0000256" key="4">
    <source>
        <dbReference type="SAM" id="Coils"/>
    </source>
</evidence>
<dbReference type="PANTHER" id="PTHR43280:SF2">
    <property type="entry name" value="HTH-TYPE TRANSCRIPTIONAL REGULATOR EXSA"/>
    <property type="match status" value="1"/>
</dbReference>
<proteinExistence type="predicted"/>
<dbReference type="OrthoDB" id="5295174at2"/>
<evidence type="ECO:0000259" key="6">
    <source>
        <dbReference type="PROSITE" id="PS01124"/>
    </source>
</evidence>
<feature type="transmembrane region" description="Helical" evidence="5">
    <location>
        <begin position="410"/>
        <end position="428"/>
    </location>
</feature>
<comment type="caution">
    <text evidence="7">The sequence shown here is derived from an EMBL/GenBank/DDBJ whole genome shotgun (WGS) entry which is preliminary data.</text>
</comment>
<dbReference type="SUPFAM" id="SSF48452">
    <property type="entry name" value="TPR-like"/>
    <property type="match status" value="1"/>
</dbReference>
<dbReference type="PANTHER" id="PTHR43280">
    <property type="entry name" value="ARAC-FAMILY TRANSCRIPTIONAL REGULATOR"/>
    <property type="match status" value="1"/>
</dbReference>
<dbReference type="InterPro" id="IPR011990">
    <property type="entry name" value="TPR-like_helical_dom_sf"/>
</dbReference>
<dbReference type="Proteomes" id="UP000002945">
    <property type="component" value="Unassembled WGS sequence"/>
</dbReference>
<evidence type="ECO:0000256" key="1">
    <source>
        <dbReference type="ARBA" id="ARBA00023015"/>
    </source>
</evidence>
<feature type="coiled-coil region" evidence="4">
    <location>
        <begin position="324"/>
        <end position="354"/>
    </location>
</feature>
<keyword evidence="4" id="KW-0175">Coiled coil</keyword>
<evidence type="ECO:0000256" key="2">
    <source>
        <dbReference type="ARBA" id="ARBA00023125"/>
    </source>
</evidence>
<reference evidence="7 8" key="1">
    <citation type="journal article" date="2011" name="J. Bacteriol.">
        <title>Genome sequence of the algicidal bacterium Kordia algicida OT-1.</title>
        <authorList>
            <person name="Lee H.S."/>
            <person name="Kang S.G."/>
            <person name="Kwon K.K."/>
            <person name="Lee J.H."/>
            <person name="Kim S.J."/>
        </authorList>
    </citation>
    <scope>NUCLEOTIDE SEQUENCE [LARGE SCALE GENOMIC DNA]</scope>
    <source>
        <strain evidence="7 8">OT-1</strain>
    </source>
</reference>
<evidence type="ECO:0000313" key="7">
    <source>
        <dbReference type="EMBL" id="EDP96613.1"/>
    </source>
</evidence>
<name>A9DQA6_9FLAO</name>
<dbReference type="GO" id="GO:0043565">
    <property type="term" value="F:sequence-specific DNA binding"/>
    <property type="evidence" value="ECO:0007669"/>
    <property type="project" value="InterPro"/>
</dbReference>
<dbReference type="Gene3D" id="1.25.40.10">
    <property type="entry name" value="Tetratricopeptide repeat domain"/>
    <property type="match status" value="2"/>
</dbReference>
<dbReference type="GO" id="GO:0003700">
    <property type="term" value="F:DNA-binding transcription factor activity"/>
    <property type="evidence" value="ECO:0007669"/>
    <property type="project" value="InterPro"/>
</dbReference>
<dbReference type="EMBL" id="ABIB01000003">
    <property type="protein sequence ID" value="EDP96613.1"/>
    <property type="molecule type" value="Genomic_DNA"/>
</dbReference>
<feature type="domain" description="HTH araC/xylS-type" evidence="6">
    <location>
        <begin position="481"/>
        <end position="593"/>
    </location>
</feature>
<keyword evidence="5" id="KW-0472">Membrane</keyword>
<organism evidence="7 8">
    <name type="scientific">Kordia algicida OT-1</name>
    <dbReference type="NCBI Taxonomy" id="391587"/>
    <lineage>
        <taxon>Bacteria</taxon>
        <taxon>Pseudomonadati</taxon>
        <taxon>Bacteroidota</taxon>
        <taxon>Flavobacteriia</taxon>
        <taxon>Flavobacteriales</taxon>
        <taxon>Flavobacteriaceae</taxon>
        <taxon>Kordia</taxon>
    </lineage>
</organism>
<evidence type="ECO:0000256" key="3">
    <source>
        <dbReference type="ARBA" id="ARBA00023163"/>
    </source>
</evidence>